<reference evidence="1 2" key="1">
    <citation type="journal article" date="2007" name="Proc. Natl. Acad. Sci. U.S.A.">
        <title>The genome of Syntrophus aciditrophicus: life at the thermodynamic limit of microbial growth.</title>
        <authorList>
            <person name="McInerney M.J."/>
            <person name="Rohlin L."/>
            <person name="Mouttaki H."/>
            <person name="Kim U."/>
            <person name="Krupp R.S."/>
            <person name="Rios-Hernandez L."/>
            <person name="Sieber J."/>
            <person name="Struchtemeyer C.G."/>
            <person name="Bhattacharyya A."/>
            <person name="Campbell J.W."/>
            <person name="Gunsalus R.P."/>
        </authorList>
    </citation>
    <scope>NUCLEOTIDE SEQUENCE [LARGE SCALE GENOMIC DNA]</scope>
    <source>
        <strain evidence="1 2">SB</strain>
    </source>
</reference>
<evidence type="ECO:0000313" key="2">
    <source>
        <dbReference type="Proteomes" id="UP000001933"/>
    </source>
</evidence>
<gene>
    <name evidence="1" type="ORF">SYN_02807</name>
</gene>
<evidence type="ECO:0000313" key="1">
    <source>
        <dbReference type="EMBL" id="ABC77242.1"/>
    </source>
</evidence>
<accession>Q2LT30</accession>
<dbReference type="KEGG" id="sat:SYN_02807"/>
<protein>
    <submittedName>
        <fullName evidence="1">Hypothetical cytosolic protein</fullName>
    </submittedName>
</protein>
<name>Q2LT30_SYNAS</name>
<dbReference type="STRING" id="56780.SYN_02807"/>
<dbReference type="AlphaFoldDB" id="Q2LT30"/>
<dbReference type="HOGENOM" id="CLU_1895136_0_0_7"/>
<keyword evidence="2" id="KW-1185">Reference proteome</keyword>
<dbReference type="InParanoid" id="Q2LT30"/>
<sequence>MDSYSEGLIQKRQKMQRLLILTQQLRKAADKMDLAKIDNLMNERQVLMGDIDALGRVLSQVDRSDRHSVNCRMTLAKADDLRDEIDTIVNQILIINEEMLGKFNQSKNAVQQQILTIQQERKTTGQANFLNIKI</sequence>
<dbReference type="EMBL" id="CP000252">
    <property type="protein sequence ID" value="ABC77242.1"/>
    <property type="molecule type" value="Genomic_DNA"/>
</dbReference>
<dbReference type="Proteomes" id="UP000001933">
    <property type="component" value="Chromosome"/>
</dbReference>
<organism evidence="1 2">
    <name type="scientific">Syntrophus aciditrophicus (strain SB)</name>
    <dbReference type="NCBI Taxonomy" id="56780"/>
    <lineage>
        <taxon>Bacteria</taxon>
        <taxon>Pseudomonadati</taxon>
        <taxon>Thermodesulfobacteriota</taxon>
        <taxon>Syntrophia</taxon>
        <taxon>Syntrophales</taxon>
        <taxon>Syntrophaceae</taxon>
        <taxon>Syntrophus</taxon>
    </lineage>
</organism>
<proteinExistence type="predicted"/>
<dbReference type="RefSeq" id="WP_011417271.1">
    <property type="nucleotide sequence ID" value="NC_007759.1"/>
</dbReference>